<dbReference type="OrthoDB" id="5705574at2"/>
<keyword evidence="3" id="KW-0378">Hydrolase</keyword>
<keyword evidence="4" id="KW-1185">Reference proteome</keyword>
<proteinExistence type="predicted"/>
<dbReference type="KEGG" id="saga:M5M_07755"/>
<reference evidence="3 4" key="1">
    <citation type="journal article" date="2013" name="Genome Announc.">
        <title>Complete genome sequence of Simiduia agarivorans SA1(T), a marine bacterium able to degrade a variety of polysaccharides.</title>
        <authorList>
            <person name="Lin S.Y."/>
            <person name="Shieh W.Y."/>
            <person name="Chen J.S."/>
            <person name="Tang S.L."/>
        </authorList>
    </citation>
    <scope>NUCLEOTIDE SEQUENCE [LARGE SCALE GENOMIC DNA]</scope>
    <source>
        <strain evidence="4">DSM 21679 / JCM 13881 / BCRC 17597 / SA1</strain>
    </source>
</reference>
<dbReference type="EMBL" id="CP003746">
    <property type="protein sequence ID" value="AFU98742.1"/>
    <property type="molecule type" value="Genomic_DNA"/>
</dbReference>
<dbReference type="Proteomes" id="UP000000466">
    <property type="component" value="Chromosome"/>
</dbReference>
<dbReference type="InterPro" id="IPR012338">
    <property type="entry name" value="Beta-lactam/transpept-like"/>
</dbReference>
<feature type="signal peptide" evidence="1">
    <location>
        <begin position="1"/>
        <end position="21"/>
    </location>
</feature>
<dbReference type="InterPro" id="IPR001466">
    <property type="entry name" value="Beta-lactam-related"/>
</dbReference>
<accession>K4KXU5</accession>
<dbReference type="eggNOG" id="COG1680">
    <property type="taxonomic scope" value="Bacteria"/>
</dbReference>
<sequence>MKARLSNALVFMAVMCLTACGGGNSAPPQEPPPYVPYEGPQLDSASLNATLEALVQHTDVPVAGVQLALVVDESLVYAGSAGHAHFDPPQNLTPQHALRVASVSKWITALAIGVAVERGLLAWDQPVESLLNFSLRPPAQPDYLPTLAQLLSHTSGLSDAAGYVIDADETLADWYQRAPASHWQDTVITGNYFQYANLNYVVAATALEAAVGMRFDQWVFQMLLQPAGVQASFNPEDLAGIATASLFRREAGAWVTSFITGEPVAVAANYQPGMNGGVFSPQGGLRTSVAQLAKLIPWLYDTPPATALLSNSSLATLRSPRWQFNGNNGDTYGGLFQAYGLGVHCTRDVANGDRLLAEGGLTMCGHLGDAYGAVTGVLADPVGRWGLVYLINGTDRSRDYSGEFSALYVWEEALIDAAYTAIKSLEH</sequence>
<feature type="chain" id="PRO_5003880127" evidence="1">
    <location>
        <begin position="22"/>
        <end position="427"/>
    </location>
</feature>
<protein>
    <submittedName>
        <fullName evidence="3">Hydrolase</fullName>
    </submittedName>
</protein>
<dbReference type="PANTHER" id="PTHR46825:SF9">
    <property type="entry name" value="BETA-LACTAMASE-RELATED DOMAIN-CONTAINING PROTEIN"/>
    <property type="match status" value="1"/>
</dbReference>
<dbReference type="STRING" id="1117647.M5M_07755"/>
<gene>
    <name evidence="3" type="ordered locus">M5M_07755</name>
</gene>
<evidence type="ECO:0000313" key="3">
    <source>
        <dbReference type="EMBL" id="AFU98742.1"/>
    </source>
</evidence>
<dbReference type="Pfam" id="PF00144">
    <property type="entry name" value="Beta-lactamase"/>
    <property type="match status" value="1"/>
</dbReference>
<dbReference type="AlphaFoldDB" id="K4KXU5"/>
<evidence type="ECO:0000259" key="2">
    <source>
        <dbReference type="Pfam" id="PF00144"/>
    </source>
</evidence>
<dbReference type="RefSeq" id="WP_015046915.1">
    <property type="nucleotide sequence ID" value="NC_018868.3"/>
</dbReference>
<dbReference type="HOGENOM" id="CLU_020027_15_1_6"/>
<dbReference type="PANTHER" id="PTHR46825">
    <property type="entry name" value="D-ALANYL-D-ALANINE-CARBOXYPEPTIDASE/ENDOPEPTIDASE AMPH"/>
    <property type="match status" value="1"/>
</dbReference>
<evidence type="ECO:0000256" key="1">
    <source>
        <dbReference type="SAM" id="SignalP"/>
    </source>
</evidence>
<evidence type="ECO:0000313" key="4">
    <source>
        <dbReference type="Proteomes" id="UP000000466"/>
    </source>
</evidence>
<name>K4KXU5_SIMAS</name>
<dbReference type="Gene3D" id="3.40.710.10">
    <property type="entry name" value="DD-peptidase/beta-lactamase superfamily"/>
    <property type="match status" value="1"/>
</dbReference>
<keyword evidence="1" id="KW-0732">Signal</keyword>
<dbReference type="SUPFAM" id="SSF56601">
    <property type="entry name" value="beta-lactamase/transpeptidase-like"/>
    <property type="match status" value="1"/>
</dbReference>
<dbReference type="GO" id="GO:0016787">
    <property type="term" value="F:hydrolase activity"/>
    <property type="evidence" value="ECO:0007669"/>
    <property type="project" value="UniProtKB-KW"/>
</dbReference>
<organism evidence="3 4">
    <name type="scientific">Simiduia agarivorans (strain DSM 21679 / JCM 13881 / BCRC 17597 / SA1)</name>
    <dbReference type="NCBI Taxonomy" id="1117647"/>
    <lineage>
        <taxon>Bacteria</taxon>
        <taxon>Pseudomonadati</taxon>
        <taxon>Pseudomonadota</taxon>
        <taxon>Gammaproteobacteria</taxon>
        <taxon>Cellvibrionales</taxon>
        <taxon>Cellvibrionaceae</taxon>
        <taxon>Simiduia</taxon>
    </lineage>
</organism>
<feature type="domain" description="Beta-lactamase-related" evidence="2">
    <location>
        <begin position="61"/>
        <end position="398"/>
    </location>
</feature>
<dbReference type="InterPro" id="IPR050491">
    <property type="entry name" value="AmpC-like"/>
</dbReference>